<dbReference type="Proteomes" id="UP000635628">
    <property type="component" value="Unassembled WGS sequence"/>
</dbReference>
<accession>A0ACA8ZW03</accession>
<comment type="caution">
    <text evidence="1">The sequence shown here is derived from an EMBL/GenBank/DDBJ whole genome shotgun (WGS) entry which is preliminary data.</text>
</comment>
<protein>
    <submittedName>
        <fullName evidence="1">Uncharacterized protein</fullName>
    </submittedName>
</protein>
<dbReference type="EMBL" id="CAESAP020000151">
    <property type="protein sequence ID" value="CAB5499082.1"/>
    <property type="molecule type" value="Genomic_DNA"/>
</dbReference>
<keyword evidence="2" id="KW-1185">Reference proteome</keyword>
<sequence length="776" mass="82291">MLHLKRGFTYFLCFNIIITSFPGWVFAALIQSHDESTTVLKARNQKTQLIYIATPNENGLSHNRYNRFDVDQNGAVFINFNDGKGEARRSDLAASVIGNPALLNGGSASLILNEVVSGKTSNIAGFLEVVGNKAGVIIANPYGVTCNGCGFINTSRATLTTGIPKFNEGNLSFDINKGNINIDSNGLNAKTVDVLDIIAKGVSINGVINAKNMLIVGGKSKFSYLARLSSGVDEGDNDNDPRYAIDASVVGGMYANRIHLISHGKNVGVKVDSNMATSTDDIVFTAEGDIEIAGVLNSRKDIVITSDQSINIYTPEPVKEEAATEANSNSESSPETNSNSESNSDSDSKSSSNPNPNNHFYANNIDINAGKKVEISVQSMGAKNNLNITANDFISDTAQQGGVRFAKNININVINGTYEALNMVQYIAKENIDIKATSVSIQGADSDNRVKLNVNEGKLSISSQSVDIDNAFLGTKKNIQITAPDDLQIGKDVKLSSQEENITINAGQLTSEGMLFANKDITIEATKVTNSGNMFATNQLAINATEFDNQKNIFADEAVLSIGKILTNAKGAQILVDSRLVINTLADGILAVINAGLLALKSSLNITSTNGTTQSTPSTGSLTISADTFDNSGNLSANEITLNVDSKLINQAGANILADKQLTIKQTANVVANKVLTVINAGLLALRSSLNTTSTDGTTQSTPSTGSLTIFADILDNGGNISANEITLNIDDTLNNKENAQISADSQVTIVQTNTSGNKNEWMPSAMSALNYQAHQ</sequence>
<name>A0ACA8ZW03_9GAMM</name>
<evidence type="ECO:0000313" key="2">
    <source>
        <dbReference type="Proteomes" id="UP000635628"/>
    </source>
</evidence>
<reference evidence="1" key="1">
    <citation type="submission" date="2020-05" db="EMBL/GenBank/DDBJ databases">
        <authorList>
            <person name="Petersen J."/>
            <person name="Sayavedra L."/>
        </authorList>
    </citation>
    <scope>NUCLEOTIDE SEQUENCE</scope>
    <source>
        <strain evidence="1">B azoricus SOX Menez Gwen</strain>
    </source>
</reference>
<evidence type="ECO:0000313" key="1">
    <source>
        <dbReference type="EMBL" id="CAB5499082.1"/>
    </source>
</evidence>
<gene>
    <name evidence="1" type="ORF">AZO1586R_870</name>
</gene>
<proteinExistence type="predicted"/>
<organism evidence="1 2">
    <name type="scientific">Bathymodiolus azoricus thioautotrophic gill symbiont</name>
    <dbReference type="NCBI Taxonomy" id="235205"/>
    <lineage>
        <taxon>Bacteria</taxon>
        <taxon>Pseudomonadati</taxon>
        <taxon>Pseudomonadota</taxon>
        <taxon>Gammaproteobacteria</taxon>
        <taxon>sulfur-oxidizing symbionts</taxon>
    </lineage>
</organism>